<keyword evidence="3" id="KW-1185">Reference proteome</keyword>
<keyword evidence="1" id="KW-0812">Transmembrane</keyword>
<dbReference type="PROSITE" id="PS51257">
    <property type="entry name" value="PROKAR_LIPOPROTEIN"/>
    <property type="match status" value="1"/>
</dbReference>
<reference evidence="2 3" key="1">
    <citation type="submission" date="2016-10" db="EMBL/GenBank/DDBJ databases">
        <authorList>
            <person name="de Groot N.N."/>
        </authorList>
    </citation>
    <scope>NUCLEOTIDE SEQUENCE [LARGE SCALE GENOMIC DNA]</scope>
    <source>
        <strain evidence="2 3">Nm1</strain>
    </source>
</reference>
<proteinExistence type="predicted"/>
<organism evidence="2 3">
    <name type="scientific">Nitrosomonas halophila</name>
    <dbReference type="NCBI Taxonomy" id="44576"/>
    <lineage>
        <taxon>Bacteria</taxon>
        <taxon>Pseudomonadati</taxon>
        <taxon>Pseudomonadota</taxon>
        <taxon>Betaproteobacteria</taxon>
        <taxon>Nitrosomonadales</taxon>
        <taxon>Nitrosomonadaceae</taxon>
        <taxon>Nitrosomonas</taxon>
    </lineage>
</organism>
<dbReference type="AlphaFoldDB" id="A0A1H3BGV7"/>
<evidence type="ECO:0000256" key="1">
    <source>
        <dbReference type="SAM" id="Phobius"/>
    </source>
</evidence>
<gene>
    <name evidence="2" type="ORF">SAMN05421881_10018</name>
</gene>
<feature type="transmembrane region" description="Helical" evidence="1">
    <location>
        <begin position="19"/>
        <end position="38"/>
    </location>
</feature>
<evidence type="ECO:0000313" key="2">
    <source>
        <dbReference type="EMBL" id="SDX40614.1"/>
    </source>
</evidence>
<dbReference type="Proteomes" id="UP000198640">
    <property type="component" value="Unassembled WGS sequence"/>
</dbReference>
<name>A0A1H3BGV7_9PROT</name>
<keyword evidence="1" id="KW-1133">Transmembrane helix</keyword>
<protein>
    <submittedName>
        <fullName evidence="2">Uncharacterized protein</fullName>
    </submittedName>
</protein>
<dbReference type="STRING" id="44576.SAMN05421881_10018"/>
<keyword evidence="1" id="KW-0472">Membrane</keyword>
<dbReference type="EMBL" id="FNOY01000001">
    <property type="protein sequence ID" value="SDX40614.1"/>
    <property type="molecule type" value="Genomic_DNA"/>
</dbReference>
<evidence type="ECO:0000313" key="3">
    <source>
        <dbReference type="Proteomes" id="UP000198640"/>
    </source>
</evidence>
<sequence length="57" mass="6480">MGGHEVKIAQVSDKGTFNIYQLTFTFSSCCVNILKLVLHLEMRTTIRPRAIPDHSFN</sequence>
<accession>A0A1H3BGV7</accession>